<sequence length="386" mass="43150">MISFSEILDFHGTGLLPLLKLPRLPLDASMDAAALETQAMNGFDQNELDKGGLDKNALDQSRRSLVTAIGLGAISAAAWANGDGRKPTTNNPSALEASTATTSVRYASQQVGEVSVFYRESGPSDAPVLLLLHGFPSASHMFRDLIPLLAQRYRVIAPDLPGFGNTLAPPRASFEYSFDRLAQVMAGFVDALELSRYALYVFDYGAPIGFRLAMKHPERIATIVSQNGNAYIEGLSQEWAPWQAYWRDPSAHNRDACRAALTDEAIHFQHAHGAPEHRLSPDGYQLDSFHMRRPEAQEIQLDLILSYRSNVALYPAFQNYFREYRPPLLAVWGKHDVFFIPPGAQAFKRDLPDADIDFLDAGHFAAETHYVEIARLMRDFLRRHRY</sequence>
<organism evidence="2 3">
    <name type="scientific">Lysobacter capsici AZ78</name>
    <dbReference type="NCBI Taxonomy" id="1444315"/>
    <lineage>
        <taxon>Bacteria</taxon>
        <taxon>Pseudomonadati</taxon>
        <taxon>Pseudomonadota</taxon>
        <taxon>Gammaproteobacteria</taxon>
        <taxon>Lysobacterales</taxon>
        <taxon>Lysobacteraceae</taxon>
        <taxon>Lysobacter</taxon>
    </lineage>
</organism>
<dbReference type="PANTHER" id="PTHR42977:SF1">
    <property type="entry name" value="BLR6576 PROTEIN"/>
    <property type="match status" value="1"/>
</dbReference>
<dbReference type="GO" id="GO:0004301">
    <property type="term" value="F:epoxide hydrolase activity"/>
    <property type="evidence" value="ECO:0007669"/>
    <property type="project" value="TreeGrafter"/>
</dbReference>
<dbReference type="InterPro" id="IPR051340">
    <property type="entry name" value="Haloalkane_dehalogenase"/>
</dbReference>
<comment type="caution">
    <text evidence="2">The sequence shown here is derived from an EMBL/GenBank/DDBJ whole genome shotgun (WGS) entry which is preliminary data.</text>
</comment>
<dbReference type="SUPFAM" id="SSF53474">
    <property type="entry name" value="alpha/beta-Hydrolases"/>
    <property type="match status" value="1"/>
</dbReference>
<name>A0A125MN71_9GAMM</name>
<accession>A0A125MN71</accession>
<reference evidence="2 3" key="1">
    <citation type="journal article" date="2014" name="Genome Announc.">
        <title>Draft Genome Sequence of Lysobacter capsici AZ78, a Bacterium Antagonistic to Plant-Pathogenic Oomycetes.</title>
        <authorList>
            <person name="Puopolo G."/>
            <person name="Sonego P."/>
            <person name="Engelen K."/>
            <person name="Pertot I."/>
        </authorList>
    </citation>
    <scope>NUCLEOTIDE SEQUENCE [LARGE SCALE GENOMIC DNA]</scope>
    <source>
        <strain evidence="2 3">AZ78</strain>
    </source>
</reference>
<dbReference type="PRINTS" id="PR00412">
    <property type="entry name" value="EPOXHYDRLASE"/>
</dbReference>
<gene>
    <name evidence="2" type="ORF">AZ78_3184</name>
</gene>
<dbReference type="InterPro" id="IPR000639">
    <property type="entry name" value="Epox_hydrolase-like"/>
</dbReference>
<keyword evidence="2" id="KW-0378">Hydrolase</keyword>
<evidence type="ECO:0000313" key="2">
    <source>
        <dbReference type="EMBL" id="KWS05632.1"/>
    </source>
</evidence>
<dbReference type="InterPro" id="IPR029058">
    <property type="entry name" value="AB_hydrolase_fold"/>
</dbReference>
<evidence type="ECO:0000259" key="1">
    <source>
        <dbReference type="Pfam" id="PF00561"/>
    </source>
</evidence>
<dbReference type="Gene3D" id="3.40.50.1820">
    <property type="entry name" value="alpha/beta hydrolase"/>
    <property type="match status" value="1"/>
</dbReference>
<dbReference type="Proteomes" id="UP000023435">
    <property type="component" value="Unassembled WGS sequence"/>
</dbReference>
<dbReference type="InterPro" id="IPR000073">
    <property type="entry name" value="AB_hydrolase_1"/>
</dbReference>
<feature type="domain" description="AB hydrolase-1" evidence="1">
    <location>
        <begin position="127"/>
        <end position="369"/>
    </location>
</feature>
<protein>
    <submittedName>
        <fullName evidence="2">Hydrolase</fullName>
    </submittedName>
</protein>
<proteinExistence type="predicted"/>
<dbReference type="PRINTS" id="PR00111">
    <property type="entry name" value="ABHYDROLASE"/>
</dbReference>
<dbReference type="EMBL" id="JAJA02000001">
    <property type="protein sequence ID" value="KWS05632.1"/>
    <property type="molecule type" value="Genomic_DNA"/>
</dbReference>
<dbReference type="AlphaFoldDB" id="A0A125MN71"/>
<evidence type="ECO:0000313" key="3">
    <source>
        <dbReference type="Proteomes" id="UP000023435"/>
    </source>
</evidence>
<dbReference type="FunFam" id="3.40.50.1820:FF:000173">
    <property type="entry name" value="Alpha/beta hydrolase"/>
    <property type="match status" value="1"/>
</dbReference>
<dbReference type="PANTHER" id="PTHR42977">
    <property type="entry name" value="HYDROLASE-RELATED"/>
    <property type="match status" value="1"/>
</dbReference>
<dbReference type="Pfam" id="PF00561">
    <property type="entry name" value="Abhydrolase_1"/>
    <property type="match status" value="1"/>
</dbReference>
<keyword evidence="3" id="KW-1185">Reference proteome</keyword>